<feature type="domain" description="DUF2520" evidence="1">
    <location>
        <begin position="122"/>
        <end position="245"/>
    </location>
</feature>
<dbReference type="EMBL" id="REFC01000012">
    <property type="protein sequence ID" value="RMA64571.1"/>
    <property type="molecule type" value="Genomic_DNA"/>
</dbReference>
<keyword evidence="3" id="KW-1185">Reference proteome</keyword>
<dbReference type="Proteomes" id="UP000271339">
    <property type="component" value="Unassembled WGS sequence"/>
</dbReference>
<evidence type="ECO:0000259" key="1">
    <source>
        <dbReference type="Pfam" id="PF10728"/>
    </source>
</evidence>
<dbReference type="AlphaFoldDB" id="A0A3L9YUZ7"/>
<protein>
    <submittedName>
        <fullName evidence="2">Putative short-subunit dehydrogenase-like oxidoreductase (DUF2520 family)</fullName>
    </submittedName>
</protein>
<dbReference type="InterPro" id="IPR036291">
    <property type="entry name" value="NAD(P)-bd_dom_sf"/>
</dbReference>
<sequence>MTRIIFMGFGNVGFHLCSALHKIDHVSVNQIYSRNSITLASELKSIPTTHKLSEIEDADVYIIAIPDDAIAHFSETLPFKNKLVVHTSGSVAMNALSEKNRRGVFYPLQTFSKNRNVSFKEIPFCLETENASDLAILKSLASTLSETVVEINSEERAKLHLAAVFVNNFVNHIYSISHDYLLDNNISFDLLKPLIAETAAKIQSLPPSEVQTGPAKRNDKNTIEKHLHLLEDGPYSQLYKELTKAIVEKYKTETEDDTRKEL</sequence>
<dbReference type="PANTHER" id="PTHR40459:SF1">
    <property type="entry name" value="CONSERVED HYPOTHETICAL ALANINE AND LEUCINE RICH PROTEIN"/>
    <property type="match status" value="1"/>
</dbReference>
<dbReference type="Pfam" id="PF10728">
    <property type="entry name" value="DUF2520"/>
    <property type="match status" value="1"/>
</dbReference>
<gene>
    <name evidence="2" type="ORF">BXY75_1447</name>
</gene>
<dbReference type="InterPro" id="IPR018931">
    <property type="entry name" value="DUF2520"/>
</dbReference>
<proteinExistence type="predicted"/>
<dbReference type="SUPFAM" id="SSF51735">
    <property type="entry name" value="NAD(P)-binding Rossmann-fold domains"/>
    <property type="match status" value="1"/>
</dbReference>
<evidence type="ECO:0000313" key="3">
    <source>
        <dbReference type="Proteomes" id="UP000271339"/>
    </source>
</evidence>
<evidence type="ECO:0000313" key="2">
    <source>
        <dbReference type="EMBL" id="RMA64571.1"/>
    </source>
</evidence>
<dbReference type="InterPro" id="IPR008927">
    <property type="entry name" value="6-PGluconate_DH-like_C_sf"/>
</dbReference>
<dbReference type="PANTHER" id="PTHR40459">
    <property type="entry name" value="CONSERVED HYPOTHETICAL ALANINE AND LEUCINE RICH PROTEIN"/>
    <property type="match status" value="1"/>
</dbReference>
<accession>A0A3L9YUZ7</accession>
<dbReference type="Gene3D" id="3.40.50.720">
    <property type="entry name" value="NAD(P)-binding Rossmann-like Domain"/>
    <property type="match status" value="1"/>
</dbReference>
<dbReference type="RefSeq" id="WP_121907007.1">
    <property type="nucleotide sequence ID" value="NZ_REFC01000012.1"/>
</dbReference>
<dbReference type="SUPFAM" id="SSF48179">
    <property type="entry name" value="6-phosphogluconate dehydrogenase C-terminal domain-like"/>
    <property type="match status" value="1"/>
</dbReference>
<dbReference type="OrthoDB" id="9810755at2"/>
<reference evidence="2 3" key="1">
    <citation type="submission" date="2018-10" db="EMBL/GenBank/DDBJ databases">
        <title>Genomic Encyclopedia of Archaeal and Bacterial Type Strains, Phase II (KMG-II): from individual species to whole genera.</title>
        <authorList>
            <person name="Goeker M."/>
        </authorList>
    </citation>
    <scope>NUCLEOTIDE SEQUENCE [LARGE SCALE GENOMIC DNA]</scope>
    <source>
        <strain evidence="2 3">DSM 23424</strain>
    </source>
</reference>
<organism evidence="2 3">
    <name type="scientific">Ulvibacter antarcticus</name>
    <dbReference type="NCBI Taxonomy" id="442714"/>
    <lineage>
        <taxon>Bacteria</taxon>
        <taxon>Pseudomonadati</taxon>
        <taxon>Bacteroidota</taxon>
        <taxon>Flavobacteriia</taxon>
        <taxon>Flavobacteriales</taxon>
        <taxon>Flavobacteriaceae</taxon>
        <taxon>Ulvibacter</taxon>
    </lineage>
</organism>
<name>A0A3L9YUZ7_9FLAO</name>
<dbReference type="InterPro" id="IPR037108">
    <property type="entry name" value="TM1727-like_C_sf"/>
</dbReference>
<dbReference type="Gene3D" id="1.10.1040.20">
    <property type="entry name" value="ProC-like, C-terminal domain"/>
    <property type="match status" value="1"/>
</dbReference>
<comment type="caution">
    <text evidence="2">The sequence shown here is derived from an EMBL/GenBank/DDBJ whole genome shotgun (WGS) entry which is preliminary data.</text>
</comment>